<evidence type="ECO:0000313" key="3">
    <source>
        <dbReference type="Proteomes" id="UP000314616"/>
    </source>
</evidence>
<dbReference type="KEGG" id="gyu:FE374_03330"/>
<evidence type="ECO:0000256" key="1">
    <source>
        <dbReference type="SAM" id="MobiDB-lite"/>
    </source>
</evidence>
<proteinExistence type="predicted"/>
<dbReference type="AlphaFoldDB" id="A0A5B8C180"/>
<sequence>MTPEQALGHIAAVLRARSDADLGPETITMLDDLLNVGHTITEERQEPARFVIAVRELAETLAESIAPPSAEADTARDEEAEPPAAVVQPDTVELVLLHLCPLWPLC</sequence>
<reference evidence="2 3" key="1">
    <citation type="submission" date="2019-05" db="EMBL/GenBank/DDBJ databases">
        <title>Georgenia *** sp. nov., and Georgenia *** sp. nov., isolated from the intestinal contents of plateau pika (Ochotona curzoniae) in the Qinghai-Tibet plateau of China.</title>
        <authorList>
            <person name="Tian Z."/>
        </authorList>
    </citation>
    <scope>NUCLEOTIDE SEQUENCE [LARGE SCALE GENOMIC DNA]</scope>
    <source>
        <strain evidence="2 3">Z443</strain>
    </source>
</reference>
<dbReference type="Proteomes" id="UP000314616">
    <property type="component" value="Chromosome"/>
</dbReference>
<organism evidence="2 3">
    <name type="scientific">Georgenia yuyongxinii</name>
    <dbReference type="NCBI Taxonomy" id="2589797"/>
    <lineage>
        <taxon>Bacteria</taxon>
        <taxon>Bacillati</taxon>
        <taxon>Actinomycetota</taxon>
        <taxon>Actinomycetes</taxon>
        <taxon>Micrococcales</taxon>
        <taxon>Bogoriellaceae</taxon>
        <taxon>Georgenia</taxon>
    </lineage>
</organism>
<dbReference type="RefSeq" id="WP_139927232.1">
    <property type="nucleotide sequence ID" value="NZ_CP040915.1"/>
</dbReference>
<protein>
    <submittedName>
        <fullName evidence="2">Uncharacterized protein</fullName>
    </submittedName>
</protein>
<gene>
    <name evidence="2" type="ORF">FE374_03330</name>
</gene>
<feature type="region of interest" description="Disordered" evidence="1">
    <location>
        <begin position="64"/>
        <end position="85"/>
    </location>
</feature>
<dbReference type="OrthoDB" id="9988369at2"/>
<dbReference type="EMBL" id="CP040915">
    <property type="protein sequence ID" value="QDC23790.1"/>
    <property type="molecule type" value="Genomic_DNA"/>
</dbReference>
<accession>A0A5B8C180</accession>
<evidence type="ECO:0000313" key="2">
    <source>
        <dbReference type="EMBL" id="QDC23790.1"/>
    </source>
</evidence>
<name>A0A5B8C180_9MICO</name>